<dbReference type="EnsemblPlants" id="TuG1812G0600002127.01.T01">
    <property type="protein sequence ID" value="TuG1812G0600002127.01.T01.cds354690"/>
    <property type="gene ID" value="TuG1812G0600002127.01"/>
</dbReference>
<sequence>MGATGGALSSFVLSHRALDRRSISSSHLHPVSSPTSATPRRARGAESQKHDADCGGVRRARPVVLSLQGRIRPNLHATSSTPYLLPFRSVSGPLKSFRLAHLKAVSG</sequence>
<evidence type="ECO:0000313" key="3">
    <source>
        <dbReference type="Proteomes" id="UP000015106"/>
    </source>
</evidence>
<feature type="compositionally biased region" description="Basic and acidic residues" evidence="1">
    <location>
        <begin position="43"/>
        <end position="53"/>
    </location>
</feature>
<feature type="region of interest" description="Disordered" evidence="1">
    <location>
        <begin position="22"/>
        <end position="57"/>
    </location>
</feature>
<feature type="compositionally biased region" description="Low complexity" evidence="1">
    <location>
        <begin position="23"/>
        <end position="36"/>
    </location>
</feature>
<keyword evidence="3" id="KW-1185">Reference proteome</keyword>
<dbReference type="AlphaFoldDB" id="A0A8R7QQI4"/>
<evidence type="ECO:0000313" key="2">
    <source>
        <dbReference type="EnsemblPlants" id="TuG1812G0600002127.01.T02.cds354692"/>
    </source>
</evidence>
<accession>A0A8R7QQI4</accession>
<dbReference type="EnsemblPlants" id="TuG1812G0600002127.01.T02">
    <property type="protein sequence ID" value="TuG1812G0600002127.01.T02.cds354692"/>
    <property type="gene ID" value="TuG1812G0600002127.01"/>
</dbReference>
<reference evidence="3" key="1">
    <citation type="journal article" date="2013" name="Nature">
        <title>Draft genome of the wheat A-genome progenitor Triticum urartu.</title>
        <authorList>
            <person name="Ling H.Q."/>
            <person name="Zhao S."/>
            <person name="Liu D."/>
            <person name="Wang J."/>
            <person name="Sun H."/>
            <person name="Zhang C."/>
            <person name="Fan H."/>
            <person name="Li D."/>
            <person name="Dong L."/>
            <person name="Tao Y."/>
            <person name="Gao C."/>
            <person name="Wu H."/>
            <person name="Li Y."/>
            <person name="Cui Y."/>
            <person name="Guo X."/>
            <person name="Zheng S."/>
            <person name="Wang B."/>
            <person name="Yu K."/>
            <person name="Liang Q."/>
            <person name="Yang W."/>
            <person name="Lou X."/>
            <person name="Chen J."/>
            <person name="Feng M."/>
            <person name="Jian J."/>
            <person name="Zhang X."/>
            <person name="Luo G."/>
            <person name="Jiang Y."/>
            <person name="Liu J."/>
            <person name="Wang Z."/>
            <person name="Sha Y."/>
            <person name="Zhang B."/>
            <person name="Wu H."/>
            <person name="Tang D."/>
            <person name="Shen Q."/>
            <person name="Xue P."/>
            <person name="Zou S."/>
            <person name="Wang X."/>
            <person name="Liu X."/>
            <person name="Wang F."/>
            <person name="Yang Y."/>
            <person name="An X."/>
            <person name="Dong Z."/>
            <person name="Zhang K."/>
            <person name="Zhang X."/>
            <person name="Luo M.C."/>
            <person name="Dvorak J."/>
            <person name="Tong Y."/>
            <person name="Wang J."/>
            <person name="Yang H."/>
            <person name="Li Z."/>
            <person name="Wang D."/>
            <person name="Zhang A."/>
            <person name="Wang J."/>
        </authorList>
    </citation>
    <scope>NUCLEOTIDE SEQUENCE</scope>
    <source>
        <strain evidence="3">cv. G1812</strain>
    </source>
</reference>
<reference evidence="2" key="2">
    <citation type="submission" date="2018-03" db="EMBL/GenBank/DDBJ databases">
        <title>The Triticum urartu genome reveals the dynamic nature of wheat genome evolution.</title>
        <authorList>
            <person name="Ling H."/>
            <person name="Ma B."/>
            <person name="Shi X."/>
            <person name="Liu H."/>
            <person name="Dong L."/>
            <person name="Sun H."/>
            <person name="Cao Y."/>
            <person name="Gao Q."/>
            <person name="Zheng S."/>
            <person name="Li Y."/>
            <person name="Yu Y."/>
            <person name="Du H."/>
            <person name="Qi M."/>
            <person name="Li Y."/>
            <person name="Yu H."/>
            <person name="Cui Y."/>
            <person name="Wang N."/>
            <person name="Chen C."/>
            <person name="Wu H."/>
            <person name="Zhao Y."/>
            <person name="Zhang J."/>
            <person name="Li Y."/>
            <person name="Zhou W."/>
            <person name="Zhang B."/>
            <person name="Hu W."/>
            <person name="Eijk M."/>
            <person name="Tang J."/>
            <person name="Witsenboer H."/>
            <person name="Zhao S."/>
            <person name="Li Z."/>
            <person name="Zhang A."/>
            <person name="Wang D."/>
            <person name="Liang C."/>
        </authorList>
    </citation>
    <scope>NUCLEOTIDE SEQUENCE [LARGE SCALE GENOMIC DNA]</scope>
    <source>
        <strain evidence="2">cv. G1812</strain>
    </source>
</reference>
<name>A0A8R7QQI4_TRIUA</name>
<protein>
    <submittedName>
        <fullName evidence="2">Uncharacterized protein</fullName>
    </submittedName>
</protein>
<evidence type="ECO:0000256" key="1">
    <source>
        <dbReference type="SAM" id="MobiDB-lite"/>
    </source>
</evidence>
<dbReference type="Proteomes" id="UP000015106">
    <property type="component" value="Chromosome 6"/>
</dbReference>
<proteinExistence type="predicted"/>
<organism evidence="2 3">
    <name type="scientific">Triticum urartu</name>
    <name type="common">Red wild einkorn</name>
    <name type="synonym">Crithodium urartu</name>
    <dbReference type="NCBI Taxonomy" id="4572"/>
    <lineage>
        <taxon>Eukaryota</taxon>
        <taxon>Viridiplantae</taxon>
        <taxon>Streptophyta</taxon>
        <taxon>Embryophyta</taxon>
        <taxon>Tracheophyta</taxon>
        <taxon>Spermatophyta</taxon>
        <taxon>Magnoliopsida</taxon>
        <taxon>Liliopsida</taxon>
        <taxon>Poales</taxon>
        <taxon>Poaceae</taxon>
        <taxon>BOP clade</taxon>
        <taxon>Pooideae</taxon>
        <taxon>Triticodae</taxon>
        <taxon>Triticeae</taxon>
        <taxon>Triticinae</taxon>
        <taxon>Triticum</taxon>
    </lineage>
</organism>
<reference evidence="2" key="3">
    <citation type="submission" date="2022-06" db="UniProtKB">
        <authorList>
            <consortium name="EnsemblPlants"/>
        </authorList>
    </citation>
    <scope>IDENTIFICATION</scope>
</reference>
<dbReference type="Gramene" id="TuG1812G0600002127.01.T02">
    <property type="protein sequence ID" value="TuG1812G0600002127.01.T02.cds354692"/>
    <property type="gene ID" value="TuG1812G0600002127.01"/>
</dbReference>
<dbReference type="Gramene" id="TuG1812G0600002127.01.T01">
    <property type="protein sequence ID" value="TuG1812G0600002127.01.T01.cds354690"/>
    <property type="gene ID" value="TuG1812G0600002127.01"/>
</dbReference>